<sequence>MPTPLPPLSGVDPTTFLFTGGAIVTGSPVLGDLDSGDVLVHDGVILAVGRHVRDAPEFADRLADAVVVDTRGRIVAPGFVDTHRHAWQSQLRRSITDVGDLGSYLTSTLGRAAPAYTPEDMLIGTRLAALAALDAGITTMLDFSHNARSAAHTDAAVAGLVDTGIRGVHASMAPHFGDWDGQWPADLARVVSRYQGAARGRLTVGLAALATEEIAGDRLAYGPRLASVAESLDIGVSVDAVFGATSSHAVLDWSRRGILHSRVMLIHATGLTDEAWRAAGDAGATVALAPTSEPLIGLESGVPAIDEALAVGIRPGLSVDVEVALAGDMFTQMRTLLAVQRMRAVERAPDRTAPAARITTRDVLDFATLHGAHTLGLADRTGSIEPGKRADVILVNAESVATMPLNDAVGTLVLGASPADVEAVLVDGVPRKWAGSLVGVDVDALRVEVTESRDAILRRIGQGVDQRRRAGR</sequence>
<dbReference type="AlphaFoldDB" id="A0A221W5A5"/>
<dbReference type="SUPFAM" id="SSF51338">
    <property type="entry name" value="Composite domain of metallo-dependent hydrolases"/>
    <property type="match status" value="1"/>
</dbReference>
<dbReference type="Proteomes" id="UP000204221">
    <property type="component" value="Chromosome"/>
</dbReference>
<accession>A0A221W5A5</accession>
<dbReference type="InterPro" id="IPR050287">
    <property type="entry name" value="MTA/SAH_deaminase"/>
</dbReference>
<dbReference type="RefSeq" id="WP_093942016.1">
    <property type="nucleotide sequence ID" value="NZ_CP022521.1"/>
</dbReference>
<evidence type="ECO:0000313" key="2">
    <source>
        <dbReference type="Proteomes" id="UP000204221"/>
    </source>
</evidence>
<dbReference type="PANTHER" id="PTHR43794">
    <property type="entry name" value="AMINOHYDROLASE SSNA-RELATED"/>
    <property type="match status" value="1"/>
</dbReference>
<dbReference type="OrthoDB" id="3189065at2"/>
<proteinExistence type="predicted"/>
<keyword evidence="1" id="KW-0378">Hydrolase</keyword>
<dbReference type="InterPro" id="IPR006680">
    <property type="entry name" value="Amidohydro-rel"/>
</dbReference>
<dbReference type="InterPro" id="IPR011059">
    <property type="entry name" value="Metal-dep_hydrolase_composite"/>
</dbReference>
<dbReference type="PANTHER" id="PTHR43794:SF5">
    <property type="entry name" value="CHLOROHYDROLASE FAMILY PROTEIN"/>
    <property type="match status" value="1"/>
</dbReference>
<evidence type="ECO:0000313" key="1">
    <source>
        <dbReference type="EMBL" id="ASO20727.1"/>
    </source>
</evidence>
<reference evidence="1 2" key="1">
    <citation type="submission" date="2017-07" db="EMBL/GenBank/DDBJ databases">
        <title>Complete genome sequence of Actinoalloteichus hoggarensis DSM 45943, type strain of Actinoalloteichus hoggarensis.</title>
        <authorList>
            <person name="Ruckert C."/>
            <person name="Nouioui I."/>
            <person name="Willmese J."/>
            <person name="van Wezel G."/>
            <person name="Klenk H.-P."/>
            <person name="Kalinowski J."/>
            <person name="Zotchev S.B."/>
        </authorList>
    </citation>
    <scope>NUCLEOTIDE SEQUENCE [LARGE SCALE GENOMIC DNA]</scope>
    <source>
        <strain evidence="1 2">DSM 45943</strain>
    </source>
</reference>
<dbReference type="EC" id="3.5.4.-" evidence="1"/>
<dbReference type="Pfam" id="PF01979">
    <property type="entry name" value="Amidohydro_1"/>
    <property type="match status" value="1"/>
</dbReference>
<dbReference type="Gene3D" id="2.30.40.10">
    <property type="entry name" value="Urease, subunit C, domain 1"/>
    <property type="match status" value="1"/>
</dbReference>
<dbReference type="InterPro" id="IPR032466">
    <property type="entry name" value="Metal_Hydrolase"/>
</dbReference>
<dbReference type="GO" id="GO:0016810">
    <property type="term" value="F:hydrolase activity, acting on carbon-nitrogen (but not peptide) bonds"/>
    <property type="evidence" value="ECO:0007669"/>
    <property type="project" value="InterPro"/>
</dbReference>
<keyword evidence="2" id="KW-1185">Reference proteome</keyword>
<protein>
    <submittedName>
        <fullName evidence="1">Melamine deaminase</fullName>
        <ecNumber evidence="1">3.5.4.-</ecNumber>
    </submittedName>
</protein>
<dbReference type="Gene3D" id="3.20.20.140">
    <property type="entry name" value="Metal-dependent hydrolases"/>
    <property type="match status" value="1"/>
</dbReference>
<organism evidence="1 2">
    <name type="scientific">Actinoalloteichus hoggarensis</name>
    <dbReference type="NCBI Taxonomy" id="1470176"/>
    <lineage>
        <taxon>Bacteria</taxon>
        <taxon>Bacillati</taxon>
        <taxon>Actinomycetota</taxon>
        <taxon>Actinomycetes</taxon>
        <taxon>Pseudonocardiales</taxon>
        <taxon>Pseudonocardiaceae</taxon>
        <taxon>Actinoalloteichus</taxon>
    </lineage>
</organism>
<dbReference type="KEGG" id="ahg:AHOG_15505"/>
<gene>
    <name evidence="1" type="primary">triA</name>
    <name evidence="1" type="ORF">AHOG_15505</name>
</gene>
<dbReference type="EMBL" id="CP022521">
    <property type="protein sequence ID" value="ASO20727.1"/>
    <property type="molecule type" value="Genomic_DNA"/>
</dbReference>
<dbReference type="SUPFAM" id="SSF51556">
    <property type="entry name" value="Metallo-dependent hydrolases"/>
    <property type="match status" value="1"/>
</dbReference>
<name>A0A221W5A5_9PSEU</name>